<dbReference type="InterPro" id="IPR022383">
    <property type="entry name" value="Lactate/malate_DH_C"/>
</dbReference>
<dbReference type="InterPro" id="IPR001557">
    <property type="entry name" value="L-lactate/malate_DH"/>
</dbReference>
<evidence type="ECO:0000256" key="1">
    <source>
        <dbReference type="ARBA" id="ARBA00023002"/>
    </source>
</evidence>
<dbReference type="PANTHER" id="PTHR43128">
    <property type="entry name" value="L-2-HYDROXYCARBOXYLATE DEHYDROGENASE (NAD(P)(+))"/>
    <property type="match status" value="1"/>
</dbReference>
<feature type="domain" description="Lactate/malate dehydrogenase C-terminal" evidence="4">
    <location>
        <begin position="143"/>
        <end position="300"/>
    </location>
</feature>
<evidence type="ECO:0000259" key="4">
    <source>
        <dbReference type="Pfam" id="PF02866"/>
    </source>
</evidence>
<sequence>MEKIVVIGAGNVGASSAAAMAGEKLGDIYLYDILENIAAGRAMDINHASPVMHTDCLVTGSHSPEVLSGADIVVITAGIARHSGMTRLDLLRQNLQVMTGISGFIMKFCPHARVLVVTNPVDVLTWYLKNLQPDMNVFGLGCSLDTVRFRHFIAEAAGVSADCVQGMVIGAHTDDMVPLVSRATVSGIPLREIVSSEALDTVCQRTRAAGTLIVDMLRHHSGFYAASQVVSRIVKAMVLDRHEIFPLSVVCAGEYGYDKIPLALPAVIGHRGIYRILDIELEPGERSDLDRCASAMNEVIQGLS</sequence>
<dbReference type="GO" id="GO:0004459">
    <property type="term" value="F:L-lactate dehydrogenase (NAD+) activity"/>
    <property type="evidence" value="ECO:0007669"/>
    <property type="project" value="TreeGrafter"/>
</dbReference>
<dbReference type="EMBL" id="CAADRM010000036">
    <property type="protein sequence ID" value="VFU12296.1"/>
    <property type="molecule type" value="Genomic_DNA"/>
</dbReference>
<keyword evidence="1 5" id="KW-0560">Oxidoreductase</keyword>
<name>A0A485LWK3_9ZZZZ</name>
<dbReference type="PRINTS" id="PR00086">
    <property type="entry name" value="LLDHDRGNASE"/>
</dbReference>
<dbReference type="SUPFAM" id="SSF51735">
    <property type="entry name" value="NAD(P)-binding Rossmann-fold domains"/>
    <property type="match status" value="1"/>
</dbReference>
<dbReference type="GO" id="GO:0006089">
    <property type="term" value="P:lactate metabolic process"/>
    <property type="evidence" value="ECO:0007669"/>
    <property type="project" value="TreeGrafter"/>
</dbReference>
<dbReference type="Gene3D" id="3.90.110.10">
    <property type="entry name" value="Lactate dehydrogenase/glycoside hydrolase, family 4, C-terminal"/>
    <property type="match status" value="1"/>
</dbReference>
<dbReference type="Gene3D" id="3.40.50.720">
    <property type="entry name" value="NAD(P)-binding Rossmann-like Domain"/>
    <property type="match status" value="1"/>
</dbReference>
<keyword evidence="2" id="KW-0520">NAD</keyword>
<gene>
    <name evidence="5" type="primary">mdh</name>
    <name evidence="5" type="ORF">SCFA_1300002</name>
</gene>
<accession>A0A485LWK3</accession>
<evidence type="ECO:0000256" key="2">
    <source>
        <dbReference type="ARBA" id="ARBA00023027"/>
    </source>
</evidence>
<dbReference type="InterPro" id="IPR036291">
    <property type="entry name" value="NAD(P)-bd_dom_sf"/>
</dbReference>
<evidence type="ECO:0000313" key="5">
    <source>
        <dbReference type="EMBL" id="VFU12296.1"/>
    </source>
</evidence>
<dbReference type="NCBIfam" id="NF004863">
    <property type="entry name" value="PRK06223.1"/>
    <property type="match status" value="1"/>
</dbReference>
<dbReference type="Pfam" id="PF02866">
    <property type="entry name" value="Ldh_1_C"/>
    <property type="match status" value="1"/>
</dbReference>
<protein>
    <submittedName>
        <fullName evidence="5">Malate dehydrogenase</fullName>
        <ecNumber evidence="5">1.1.1.37</ecNumber>
    </submittedName>
</protein>
<dbReference type="Pfam" id="PF00056">
    <property type="entry name" value="Ldh_1_N"/>
    <property type="match status" value="1"/>
</dbReference>
<dbReference type="EC" id="1.1.1.37" evidence="5"/>
<proteinExistence type="predicted"/>
<dbReference type="SUPFAM" id="SSF56327">
    <property type="entry name" value="LDH C-terminal domain-like"/>
    <property type="match status" value="1"/>
</dbReference>
<dbReference type="PANTHER" id="PTHR43128:SF16">
    <property type="entry name" value="L-LACTATE DEHYDROGENASE"/>
    <property type="match status" value="1"/>
</dbReference>
<dbReference type="GO" id="GO:0030060">
    <property type="term" value="F:L-malate dehydrogenase (NAD+) activity"/>
    <property type="evidence" value="ECO:0007669"/>
    <property type="project" value="UniProtKB-EC"/>
</dbReference>
<feature type="domain" description="Lactate/malate dehydrogenase N-terminal" evidence="3">
    <location>
        <begin position="3"/>
        <end position="130"/>
    </location>
</feature>
<dbReference type="AlphaFoldDB" id="A0A485LWK3"/>
<organism evidence="5">
    <name type="scientific">anaerobic digester metagenome</name>
    <dbReference type="NCBI Taxonomy" id="1263854"/>
    <lineage>
        <taxon>unclassified sequences</taxon>
        <taxon>metagenomes</taxon>
        <taxon>ecological metagenomes</taxon>
    </lineage>
</organism>
<dbReference type="InterPro" id="IPR001236">
    <property type="entry name" value="Lactate/malate_DH_N"/>
</dbReference>
<evidence type="ECO:0000259" key="3">
    <source>
        <dbReference type="Pfam" id="PF00056"/>
    </source>
</evidence>
<dbReference type="InterPro" id="IPR015955">
    <property type="entry name" value="Lactate_DH/Glyco_Ohase_4_C"/>
</dbReference>
<reference evidence="5" key="1">
    <citation type="submission" date="2019-03" db="EMBL/GenBank/DDBJ databases">
        <authorList>
            <person name="Hao L."/>
        </authorList>
    </citation>
    <scope>NUCLEOTIDE SEQUENCE</scope>
</reference>
<dbReference type="PIRSF" id="PIRSF000102">
    <property type="entry name" value="Lac_mal_DH"/>
    <property type="match status" value="1"/>
</dbReference>